<dbReference type="RefSeq" id="WP_284328274.1">
    <property type="nucleotide sequence ID" value="NZ_BSUN01000001.1"/>
</dbReference>
<reference evidence="2" key="1">
    <citation type="journal article" date="2019" name="Int. J. Syst. Evol. Microbiol.">
        <title>The Global Catalogue of Microorganisms (GCM) 10K type strain sequencing project: providing services to taxonomists for standard genome sequencing and annotation.</title>
        <authorList>
            <consortium name="The Broad Institute Genomics Platform"/>
            <consortium name="The Broad Institute Genome Sequencing Center for Infectious Disease"/>
            <person name="Wu L."/>
            <person name="Ma J."/>
        </authorList>
    </citation>
    <scope>NUCLEOTIDE SEQUENCE [LARGE SCALE GENOMIC DNA]</scope>
    <source>
        <strain evidence="2">NBRC 112299</strain>
    </source>
</reference>
<keyword evidence="2" id="KW-1185">Reference proteome</keyword>
<evidence type="ECO:0000313" key="1">
    <source>
        <dbReference type="EMBL" id="GMA35902.1"/>
    </source>
</evidence>
<comment type="caution">
    <text evidence="1">The sequence shown here is derived from an EMBL/GenBank/DDBJ whole genome shotgun (WGS) entry which is preliminary data.</text>
</comment>
<evidence type="ECO:0008006" key="3">
    <source>
        <dbReference type="Google" id="ProtNLM"/>
    </source>
</evidence>
<gene>
    <name evidence="1" type="ORF">GCM10025876_21060</name>
</gene>
<accession>A0ABQ6IGN6</accession>
<sequence length="141" mass="13606">MTGGTVVVAGPTNSGNGAVDYAGTFEIDGGTFVATGASGMAQEPDEGSQAVIGISLGDTISAGTAITVTDAAGTVVASIDPAKETQTLVVSTPDLVEGDTYTVTFGGEVTGTDTFGLITEGTLTGGESAGTIEASLSPLAP</sequence>
<protein>
    <recommendedName>
        <fullName evidence="3">SbsA Ig-like domain-containing protein</fullName>
    </recommendedName>
</protein>
<name>A0ABQ6IGN6_9MICO</name>
<proteinExistence type="predicted"/>
<dbReference type="Proteomes" id="UP001157125">
    <property type="component" value="Unassembled WGS sequence"/>
</dbReference>
<evidence type="ECO:0000313" key="2">
    <source>
        <dbReference type="Proteomes" id="UP001157125"/>
    </source>
</evidence>
<dbReference type="EMBL" id="BSUN01000001">
    <property type="protein sequence ID" value="GMA35902.1"/>
    <property type="molecule type" value="Genomic_DNA"/>
</dbReference>
<organism evidence="1 2">
    <name type="scientific">Demequina litorisediminis</name>
    <dbReference type="NCBI Taxonomy" id="1849022"/>
    <lineage>
        <taxon>Bacteria</taxon>
        <taxon>Bacillati</taxon>
        <taxon>Actinomycetota</taxon>
        <taxon>Actinomycetes</taxon>
        <taxon>Micrococcales</taxon>
        <taxon>Demequinaceae</taxon>
        <taxon>Demequina</taxon>
    </lineage>
</organism>